<keyword evidence="2" id="KW-1133">Transmembrane helix</keyword>
<dbReference type="RefSeq" id="WP_091808909.1">
    <property type="nucleotide sequence ID" value="NZ_CP016353.1"/>
</dbReference>
<organism evidence="3 4">
    <name type="scientific">Prauserella marina</name>
    <dbReference type="NCBI Taxonomy" id="530584"/>
    <lineage>
        <taxon>Bacteria</taxon>
        <taxon>Bacillati</taxon>
        <taxon>Actinomycetota</taxon>
        <taxon>Actinomycetes</taxon>
        <taxon>Pseudonocardiales</taxon>
        <taxon>Pseudonocardiaceae</taxon>
        <taxon>Prauserella</taxon>
    </lineage>
</organism>
<keyword evidence="2" id="KW-0812">Transmembrane</keyword>
<accession>A0A222VRW7</accession>
<feature type="transmembrane region" description="Helical" evidence="2">
    <location>
        <begin position="153"/>
        <end position="177"/>
    </location>
</feature>
<feature type="transmembrane region" description="Helical" evidence="2">
    <location>
        <begin position="184"/>
        <end position="203"/>
    </location>
</feature>
<reference evidence="3 4" key="1">
    <citation type="submission" date="2016-10" db="EMBL/GenBank/DDBJ databases">
        <authorList>
            <person name="de Groot N.N."/>
        </authorList>
    </citation>
    <scope>NUCLEOTIDE SEQUENCE [LARGE SCALE GENOMIC DNA]</scope>
    <source>
        <strain evidence="3 4">CGMCC 4.5506</strain>
    </source>
</reference>
<proteinExistence type="predicted"/>
<evidence type="ECO:0000256" key="2">
    <source>
        <dbReference type="SAM" id="Phobius"/>
    </source>
</evidence>
<sequence>MVPTTPTTRHRVSSDWLKVLALTLGLPVIIALMLYAFLAPSINSGPKELPVAVAGPTTELTPLEQALRSNSPDAFAFQRHDRAADVEAAITNREAIGGIVIQSSGHVTLYTAAGNGTPYVELMNTIATSLQAQGQSVETIELAPLTEDDPTGIGLAMLGLPLAFGGMASAALMIFLLRGKTLQTLVGLTATSIAAGIVVTTILRSGYGSFDADHVVASLAIAAGVAATSFFVAGLGAVIGIRAIGLGAILTIFIANPLSGLATGWWWLPQPFGEIGQHMPIGAAGQLLRSLAYFDGNGANGAWTTLIIWILAGTTLIVAAGFRKRQHPETPPAEHHDKPEGDTPTRSRQLTNSE</sequence>
<gene>
    <name evidence="3" type="ORF">SAMN05421630_110264</name>
</gene>
<name>A0A222VRW7_9PSEU</name>
<dbReference type="KEGG" id="pmad:BAY61_18525"/>
<protein>
    <submittedName>
        <fullName evidence="3">Uncharacterized protein</fullName>
    </submittedName>
</protein>
<dbReference type="EMBL" id="FMZE01000010">
    <property type="protein sequence ID" value="SDD62754.1"/>
    <property type="molecule type" value="Genomic_DNA"/>
</dbReference>
<dbReference type="STRING" id="530584.SAMN05421630_110264"/>
<feature type="transmembrane region" description="Helical" evidence="2">
    <location>
        <begin position="301"/>
        <end position="322"/>
    </location>
</feature>
<dbReference type="OrthoDB" id="2151407at2"/>
<feature type="region of interest" description="Disordered" evidence="1">
    <location>
        <begin position="327"/>
        <end position="354"/>
    </location>
</feature>
<keyword evidence="4" id="KW-1185">Reference proteome</keyword>
<evidence type="ECO:0000313" key="4">
    <source>
        <dbReference type="Proteomes" id="UP000199494"/>
    </source>
</evidence>
<feature type="transmembrane region" description="Helical" evidence="2">
    <location>
        <begin position="215"/>
        <end position="239"/>
    </location>
</feature>
<dbReference type="Proteomes" id="UP000199494">
    <property type="component" value="Unassembled WGS sequence"/>
</dbReference>
<feature type="transmembrane region" description="Helical" evidence="2">
    <location>
        <begin position="246"/>
        <end position="268"/>
    </location>
</feature>
<keyword evidence="2" id="KW-0472">Membrane</keyword>
<feature type="transmembrane region" description="Helical" evidence="2">
    <location>
        <begin position="19"/>
        <end position="38"/>
    </location>
</feature>
<evidence type="ECO:0000256" key="1">
    <source>
        <dbReference type="SAM" id="MobiDB-lite"/>
    </source>
</evidence>
<feature type="compositionally biased region" description="Basic and acidic residues" evidence="1">
    <location>
        <begin position="332"/>
        <end position="345"/>
    </location>
</feature>
<evidence type="ECO:0000313" key="3">
    <source>
        <dbReference type="EMBL" id="SDD62754.1"/>
    </source>
</evidence>
<dbReference type="AlphaFoldDB" id="A0A222VRW7"/>